<evidence type="ECO:0000313" key="3">
    <source>
        <dbReference type="EMBL" id="PKQ28917.1"/>
    </source>
</evidence>
<dbReference type="Pfam" id="PF13635">
    <property type="entry name" value="DUF4143"/>
    <property type="match status" value="1"/>
</dbReference>
<feature type="domain" description="AAA" evidence="1">
    <location>
        <begin position="21"/>
        <end position="137"/>
    </location>
</feature>
<accession>A0A2N3G868</accession>
<dbReference type="EMBL" id="PHEX01000002">
    <property type="protein sequence ID" value="PKQ28917.1"/>
    <property type="molecule type" value="Genomic_DNA"/>
</dbReference>
<dbReference type="InterPro" id="IPR041682">
    <property type="entry name" value="AAA_14"/>
</dbReference>
<comment type="caution">
    <text evidence="3">The sequence shown here is derived from an EMBL/GenBank/DDBJ whole genome shotgun (WGS) entry which is preliminary data.</text>
</comment>
<organism evidence="3 4">
    <name type="scientific">Candidatus Anoxymicrobium japonicum</name>
    <dbReference type="NCBI Taxonomy" id="2013648"/>
    <lineage>
        <taxon>Bacteria</taxon>
        <taxon>Bacillati</taxon>
        <taxon>Actinomycetota</taxon>
        <taxon>Candidatus Geothermincolia</taxon>
        <taxon>Candidatus Geothermincolales</taxon>
        <taxon>Candidatus Anoxymicrobiaceae</taxon>
        <taxon>Candidatus Anoxymicrobium</taxon>
    </lineage>
</organism>
<evidence type="ECO:0000259" key="1">
    <source>
        <dbReference type="Pfam" id="PF13173"/>
    </source>
</evidence>
<dbReference type="PANTHER" id="PTHR43566">
    <property type="entry name" value="CONSERVED PROTEIN"/>
    <property type="match status" value="1"/>
</dbReference>
<evidence type="ECO:0000259" key="2">
    <source>
        <dbReference type="Pfam" id="PF13635"/>
    </source>
</evidence>
<dbReference type="AlphaFoldDB" id="A0A2N3G868"/>
<dbReference type="Pfam" id="PF13173">
    <property type="entry name" value="AAA_14"/>
    <property type="match status" value="1"/>
</dbReference>
<protein>
    <recommendedName>
        <fullName evidence="5">ATPase</fullName>
    </recommendedName>
</protein>
<dbReference type="InterPro" id="IPR027417">
    <property type="entry name" value="P-loop_NTPase"/>
</dbReference>
<proteinExistence type="predicted"/>
<feature type="domain" description="DUF4143" evidence="2">
    <location>
        <begin position="200"/>
        <end position="355"/>
    </location>
</feature>
<sequence>MIMMYLNREISRPLKEVLEDFPVVVIAGMRQAGKSTLLLNEPFLAGRTYVNLDDFASLIEARESPEAMLGQLELITIDEAQRAPDMLIAIKKLVDEKREPGRFLLSGSANFLLMEKVSESLAGRALYLHLRPMNRRERQCSINKEPFISKVLNEGEPKRVSGASPIKDAEIIDGGLPSVCTGQVRQKERWFEGYEETYVEKDVRNLANIGDLISFRRMLRLVANRTGQLLNISQLASDAGTSVPTARKYLSLLETSFVTTIIPPYLSSRTTRLIKTPKVFVTDSGLAAHMVGVRSLSGDSFRGHLFETYVAQNLQSILEAHASNARMYFWRIQGRYEVDFIIEAGEDIIAIEVKAATRWNPGDLAGLNAFLKAEPRCKAAFLAFNGTEIAKLGDRLWAVPISALLS</sequence>
<evidence type="ECO:0008006" key="5">
    <source>
        <dbReference type="Google" id="ProtNLM"/>
    </source>
</evidence>
<dbReference type="PANTHER" id="PTHR43566:SF2">
    <property type="entry name" value="DUF4143 DOMAIN-CONTAINING PROTEIN"/>
    <property type="match status" value="1"/>
</dbReference>
<dbReference type="Proteomes" id="UP000233654">
    <property type="component" value="Unassembled WGS sequence"/>
</dbReference>
<name>A0A2N3G868_9ACTN</name>
<reference evidence="3 4" key="1">
    <citation type="journal article" date="2017" name="ISME J.">
        <title>Potential for microbial H2 and metal transformations associated with novel bacteria and archaea in deep terrestrial subsurface sediments.</title>
        <authorList>
            <person name="Hernsdorf A.W."/>
            <person name="Amano Y."/>
            <person name="Miyakawa K."/>
            <person name="Ise K."/>
            <person name="Suzuki Y."/>
            <person name="Anantharaman K."/>
            <person name="Probst A."/>
            <person name="Burstein D."/>
            <person name="Thomas B.C."/>
            <person name="Banfield J.F."/>
        </authorList>
    </citation>
    <scope>NUCLEOTIDE SEQUENCE [LARGE SCALE GENOMIC DNA]</scope>
    <source>
        <strain evidence="3">HGW-Actinobacteria-3</strain>
    </source>
</reference>
<dbReference type="InterPro" id="IPR025420">
    <property type="entry name" value="DUF4143"/>
</dbReference>
<evidence type="ECO:0000313" key="4">
    <source>
        <dbReference type="Proteomes" id="UP000233654"/>
    </source>
</evidence>
<dbReference type="SUPFAM" id="SSF52540">
    <property type="entry name" value="P-loop containing nucleoside triphosphate hydrolases"/>
    <property type="match status" value="1"/>
</dbReference>
<gene>
    <name evidence="3" type="ORF">CVT63_00300</name>
</gene>